<dbReference type="AlphaFoldDB" id="A0A1F5T637"/>
<dbReference type="Proteomes" id="UP000178656">
    <property type="component" value="Unassembled WGS sequence"/>
</dbReference>
<feature type="coiled-coil region" evidence="1">
    <location>
        <begin position="185"/>
        <end position="212"/>
    </location>
</feature>
<feature type="non-terminal residue" evidence="3">
    <location>
        <position position="1"/>
    </location>
</feature>
<feature type="domain" description="YoaR-like putative peptidoglycan binding" evidence="2">
    <location>
        <begin position="268"/>
        <end position="337"/>
    </location>
</feature>
<dbReference type="InterPro" id="IPR052913">
    <property type="entry name" value="Glycopeptide_resist_protein"/>
</dbReference>
<dbReference type="PANTHER" id="PTHR35788:SF1">
    <property type="entry name" value="EXPORTED PROTEIN"/>
    <property type="match status" value="1"/>
</dbReference>
<dbReference type="Pfam" id="PF12229">
    <property type="entry name" value="PG_binding_4"/>
    <property type="match status" value="1"/>
</dbReference>
<dbReference type="Pfam" id="PF04294">
    <property type="entry name" value="VanW"/>
    <property type="match status" value="1"/>
</dbReference>
<dbReference type="InterPro" id="IPR007391">
    <property type="entry name" value="Vancomycin_resist_VanW"/>
</dbReference>
<gene>
    <name evidence="3" type="ORF">A2482_03660</name>
</gene>
<dbReference type="InterPro" id="IPR038054">
    <property type="entry name" value="LD_TPept-like_central_sf"/>
</dbReference>
<comment type="caution">
    <text evidence="3">The sequence shown here is derived from an EMBL/GenBank/DDBJ whole genome shotgun (WGS) entry which is preliminary data.</text>
</comment>
<evidence type="ECO:0000313" key="4">
    <source>
        <dbReference type="Proteomes" id="UP000178656"/>
    </source>
</evidence>
<evidence type="ECO:0000256" key="1">
    <source>
        <dbReference type="SAM" id="Coils"/>
    </source>
</evidence>
<sequence length="634" mass="70365">KKMNVFFKWSLIGLAIFFVVCLILAGASAALAYNYQNKIYPGVKIDNLDLGGLTKTQALNIVGGKFHQVFDPGFSFTFENTTKTIADPNNKIFVLNADSLIDQAFNVGRTDNLFKRHVKLLVFPIINKKLPIDYRLDKDLLKETLQNEFAILEKPAVNSALEINVLDDEKKESTFNFTDEQTGETFRFNEAIAELEANARRLENKTIALTRHAATPTITRAQAQSTEATVLQLLALPDVQLKFKEKTWSIKWDDFAHWLELGLDDEEKVTVRFNSEMVTGHLEAIAQEIDQPATDAKLQMKDGRVTEFIASQNGQALDIETNLQKINQEILINQNTVIDLVVKITEPKVAVGSTNDLGIKEIIGLGYSNFAGSPANRRHNIGVGAATLNGVLIPPGGEFSLVKTLGEIDGQHGYLQELVIKKNETKPEYGGGLCQIGTTVFRAALQSGLPITMRQNHSYRVVYYEPAGTDATIYDPWPDMKFVNDTTNYILIQSKLSGNNLTFEYWGTRDGRKVSFEGNNIVEDLKQLKPKIFNITSPGPKREVETEALEPGQKKKIESAHNGADASFNRTVVKADGTELKETWKSHYVPWQEVWLIGVDPVKKAAEAAAALEALNAEQTTTETPVAPEAIPAP</sequence>
<protein>
    <recommendedName>
        <fullName evidence="2">YoaR-like putative peptidoglycan binding domain-containing protein</fullName>
    </recommendedName>
</protein>
<dbReference type="EMBL" id="MFGM01000080">
    <property type="protein sequence ID" value="OGF34183.1"/>
    <property type="molecule type" value="Genomic_DNA"/>
</dbReference>
<dbReference type="PANTHER" id="PTHR35788">
    <property type="entry name" value="EXPORTED PROTEIN-RELATED"/>
    <property type="match status" value="1"/>
</dbReference>
<evidence type="ECO:0000313" key="3">
    <source>
        <dbReference type="EMBL" id="OGF34183.1"/>
    </source>
</evidence>
<proteinExistence type="predicted"/>
<dbReference type="Gene3D" id="3.10.20.800">
    <property type="match status" value="1"/>
</dbReference>
<organism evidence="3 4">
    <name type="scientific">Candidatus Falkowbacteria bacterium RIFOXYC2_FULL_48_21</name>
    <dbReference type="NCBI Taxonomy" id="1798005"/>
    <lineage>
        <taxon>Bacteria</taxon>
        <taxon>Candidatus Falkowiibacteriota</taxon>
    </lineage>
</organism>
<evidence type="ECO:0000259" key="2">
    <source>
        <dbReference type="Pfam" id="PF12229"/>
    </source>
</evidence>
<dbReference type="InterPro" id="IPR022029">
    <property type="entry name" value="YoaR-like_PG-bd"/>
</dbReference>
<accession>A0A1F5T637</accession>
<reference evidence="3 4" key="1">
    <citation type="journal article" date="2016" name="Nat. Commun.">
        <title>Thousands of microbial genomes shed light on interconnected biogeochemical processes in an aquifer system.</title>
        <authorList>
            <person name="Anantharaman K."/>
            <person name="Brown C.T."/>
            <person name="Hug L.A."/>
            <person name="Sharon I."/>
            <person name="Castelle C.J."/>
            <person name="Probst A.J."/>
            <person name="Thomas B.C."/>
            <person name="Singh A."/>
            <person name="Wilkins M.J."/>
            <person name="Karaoz U."/>
            <person name="Brodie E.L."/>
            <person name="Williams K.H."/>
            <person name="Hubbard S.S."/>
            <person name="Banfield J.F."/>
        </authorList>
    </citation>
    <scope>NUCLEOTIDE SEQUENCE [LARGE SCALE GENOMIC DNA]</scope>
</reference>
<keyword evidence="1" id="KW-0175">Coiled coil</keyword>
<name>A0A1F5T637_9BACT</name>